<sequence length="216" mass="24991">MKKKSNCITYIMAGILVISLLPSCAYEYLTEDGIHNPKVNMTTYDYLRTERFSNFDTLVMLIDNLGMKEEVNAAGTVLAITDYSIGRSMRANWTLDSLFTYTTRDSLRNYLFDPVTTLESLDVESNIIESKGGKRFDLHKELQTQFQYTQWTTQPVYRLRVFRIVGESDFEMGIPIDQIPVNERDRSNYVQTSNISTTTGTVHILENLHYLNFNFQ</sequence>
<dbReference type="RefSeq" id="WP_376885658.1">
    <property type="nucleotide sequence ID" value="NZ_JBHUHR010000025.1"/>
</dbReference>
<evidence type="ECO:0008006" key="3">
    <source>
        <dbReference type="Google" id="ProtNLM"/>
    </source>
</evidence>
<proteinExistence type="predicted"/>
<reference evidence="2" key="1">
    <citation type="journal article" date="2019" name="Int. J. Syst. Evol. Microbiol.">
        <title>The Global Catalogue of Microorganisms (GCM) 10K type strain sequencing project: providing services to taxonomists for standard genome sequencing and annotation.</title>
        <authorList>
            <consortium name="The Broad Institute Genomics Platform"/>
            <consortium name="The Broad Institute Genome Sequencing Center for Infectious Disease"/>
            <person name="Wu L."/>
            <person name="Ma J."/>
        </authorList>
    </citation>
    <scope>NUCLEOTIDE SEQUENCE [LARGE SCALE GENOMIC DNA]</scope>
    <source>
        <strain evidence="2">CGMCC 1.15180</strain>
    </source>
</reference>
<comment type="caution">
    <text evidence="1">The sequence shown here is derived from an EMBL/GenBank/DDBJ whole genome shotgun (WGS) entry which is preliminary data.</text>
</comment>
<keyword evidence="2" id="KW-1185">Reference proteome</keyword>
<name>A0ABW4VNA0_9BACT</name>
<dbReference type="Proteomes" id="UP001597361">
    <property type="component" value="Unassembled WGS sequence"/>
</dbReference>
<protein>
    <recommendedName>
        <fullName evidence="3">Fasciclin domain-containing protein</fullName>
    </recommendedName>
</protein>
<gene>
    <name evidence="1" type="ORF">ACFSKL_09405</name>
</gene>
<dbReference type="EMBL" id="JBHUHR010000025">
    <property type="protein sequence ID" value="MFD2035007.1"/>
    <property type="molecule type" value="Genomic_DNA"/>
</dbReference>
<accession>A0ABW4VNA0</accession>
<organism evidence="1 2">
    <name type="scientific">Belliella marina</name>
    <dbReference type="NCBI Taxonomy" id="1644146"/>
    <lineage>
        <taxon>Bacteria</taxon>
        <taxon>Pseudomonadati</taxon>
        <taxon>Bacteroidota</taxon>
        <taxon>Cytophagia</taxon>
        <taxon>Cytophagales</taxon>
        <taxon>Cyclobacteriaceae</taxon>
        <taxon>Belliella</taxon>
    </lineage>
</organism>
<evidence type="ECO:0000313" key="1">
    <source>
        <dbReference type="EMBL" id="MFD2035007.1"/>
    </source>
</evidence>
<evidence type="ECO:0000313" key="2">
    <source>
        <dbReference type="Proteomes" id="UP001597361"/>
    </source>
</evidence>